<dbReference type="Pfam" id="PF13715">
    <property type="entry name" value="CarbopepD_reg_2"/>
    <property type="match status" value="1"/>
</dbReference>
<keyword evidence="2 7" id="KW-0813">Transport</keyword>
<dbReference type="SUPFAM" id="SSF49464">
    <property type="entry name" value="Carboxypeptidase regulatory domain-like"/>
    <property type="match status" value="1"/>
</dbReference>
<keyword evidence="5 7" id="KW-0472">Membrane</keyword>
<reference evidence="10 11" key="1">
    <citation type="submission" date="2016-08" db="EMBL/GenBank/DDBJ databases">
        <authorList>
            <person name="Seilhamer J.J."/>
        </authorList>
    </citation>
    <scope>NUCLEOTIDE SEQUENCE [LARGE SCALE GENOMIC DNA]</scope>
    <source>
        <strain evidence="10">ING2-E5A</strain>
    </source>
</reference>
<feature type="transmembrane region" description="Helical" evidence="8">
    <location>
        <begin position="21"/>
        <end position="41"/>
    </location>
</feature>
<evidence type="ECO:0000256" key="6">
    <source>
        <dbReference type="ARBA" id="ARBA00023237"/>
    </source>
</evidence>
<evidence type="ECO:0000259" key="9">
    <source>
        <dbReference type="Pfam" id="PF07715"/>
    </source>
</evidence>
<dbReference type="KEGG" id="pmuc:ING2E5A_0414"/>
<proteinExistence type="inferred from homology"/>
<dbReference type="Gene3D" id="2.40.170.20">
    <property type="entry name" value="TonB-dependent receptor, beta-barrel domain"/>
    <property type="match status" value="1"/>
</dbReference>
<feature type="domain" description="TonB-dependent receptor plug" evidence="9">
    <location>
        <begin position="147"/>
        <end position="253"/>
    </location>
</feature>
<keyword evidence="3 7" id="KW-1134">Transmembrane beta strand</keyword>
<evidence type="ECO:0000256" key="1">
    <source>
        <dbReference type="ARBA" id="ARBA00004571"/>
    </source>
</evidence>
<evidence type="ECO:0000313" key="10">
    <source>
        <dbReference type="EMBL" id="SCM55486.1"/>
    </source>
</evidence>
<dbReference type="InterPro" id="IPR036942">
    <property type="entry name" value="Beta-barrel_TonB_sf"/>
</dbReference>
<organism evidence="10 11">
    <name type="scientific">Petrimonas mucosa</name>
    <dbReference type="NCBI Taxonomy" id="1642646"/>
    <lineage>
        <taxon>Bacteria</taxon>
        <taxon>Pseudomonadati</taxon>
        <taxon>Bacteroidota</taxon>
        <taxon>Bacteroidia</taxon>
        <taxon>Bacteroidales</taxon>
        <taxon>Dysgonomonadaceae</taxon>
        <taxon>Petrimonas</taxon>
    </lineage>
</organism>
<dbReference type="AlphaFoldDB" id="A0A1G4G413"/>
<dbReference type="InterPro" id="IPR039426">
    <property type="entry name" value="TonB-dep_rcpt-like"/>
</dbReference>
<protein>
    <submittedName>
        <fullName evidence="10">TonB-dependent receptor SusC</fullName>
    </submittedName>
</protein>
<keyword evidence="4 7" id="KW-0812">Transmembrane</keyword>
<comment type="subcellular location">
    <subcellularLocation>
        <location evidence="1 7">Cell outer membrane</location>
        <topology evidence="1 7">Multi-pass membrane protein</topology>
    </subcellularLocation>
</comment>
<dbReference type="InterPro" id="IPR037066">
    <property type="entry name" value="Plug_dom_sf"/>
</dbReference>
<dbReference type="InterPro" id="IPR023996">
    <property type="entry name" value="TonB-dep_OMP_SusC/RagA"/>
</dbReference>
<dbReference type="Pfam" id="PF07715">
    <property type="entry name" value="Plug"/>
    <property type="match status" value="1"/>
</dbReference>
<accession>A0A1G4G413</accession>
<evidence type="ECO:0000256" key="4">
    <source>
        <dbReference type="ARBA" id="ARBA00022692"/>
    </source>
</evidence>
<name>A0A1G4G413_9BACT</name>
<dbReference type="PROSITE" id="PS52016">
    <property type="entry name" value="TONB_DEPENDENT_REC_3"/>
    <property type="match status" value="1"/>
</dbReference>
<dbReference type="Gene3D" id="2.60.40.1120">
    <property type="entry name" value="Carboxypeptidase-like, regulatory domain"/>
    <property type="match status" value="1"/>
</dbReference>
<evidence type="ECO:0000313" key="11">
    <source>
        <dbReference type="Proteomes" id="UP000178485"/>
    </source>
</evidence>
<dbReference type="NCBIfam" id="TIGR04056">
    <property type="entry name" value="OMP_RagA_SusC"/>
    <property type="match status" value="1"/>
</dbReference>
<evidence type="ECO:0000256" key="5">
    <source>
        <dbReference type="ARBA" id="ARBA00023136"/>
    </source>
</evidence>
<dbReference type="GO" id="GO:0009279">
    <property type="term" value="C:cell outer membrane"/>
    <property type="evidence" value="ECO:0007669"/>
    <property type="project" value="UniProtKB-SubCell"/>
</dbReference>
<dbReference type="InterPro" id="IPR012910">
    <property type="entry name" value="Plug_dom"/>
</dbReference>
<gene>
    <name evidence="10" type="primary">susC17</name>
    <name evidence="10" type="ORF">ING2E5A_0414</name>
</gene>
<keyword evidence="6 7" id="KW-0998">Cell outer membrane</keyword>
<dbReference type="Gene3D" id="2.170.130.10">
    <property type="entry name" value="TonB-dependent receptor, plug domain"/>
    <property type="match status" value="1"/>
</dbReference>
<comment type="similarity">
    <text evidence="7">Belongs to the TonB-dependent receptor family.</text>
</comment>
<dbReference type="SUPFAM" id="SSF56935">
    <property type="entry name" value="Porins"/>
    <property type="match status" value="1"/>
</dbReference>
<dbReference type="InterPro" id="IPR008969">
    <property type="entry name" value="CarboxyPept-like_regulatory"/>
</dbReference>
<dbReference type="Proteomes" id="UP000178485">
    <property type="component" value="Chromosome i"/>
</dbReference>
<dbReference type="STRING" id="1642646.ING2E5A_0414"/>
<evidence type="ECO:0000256" key="7">
    <source>
        <dbReference type="PROSITE-ProRule" id="PRU01360"/>
    </source>
</evidence>
<evidence type="ECO:0000256" key="8">
    <source>
        <dbReference type="SAM" id="Phobius"/>
    </source>
</evidence>
<dbReference type="EMBL" id="LT608328">
    <property type="protein sequence ID" value="SCM55486.1"/>
    <property type="molecule type" value="Genomic_DNA"/>
</dbReference>
<keyword evidence="11" id="KW-1185">Reference proteome</keyword>
<evidence type="ECO:0000256" key="3">
    <source>
        <dbReference type="ARBA" id="ARBA00022452"/>
    </source>
</evidence>
<keyword evidence="8" id="KW-1133">Transmembrane helix</keyword>
<keyword evidence="10" id="KW-0675">Receptor</keyword>
<evidence type="ECO:0000256" key="2">
    <source>
        <dbReference type="ARBA" id="ARBA00022448"/>
    </source>
</evidence>
<sequence>MNVRNEWFSSVTQVGTKNNKLRIATLVLILLFSYPLFSFSMEIQGDAVSHIQQAGKTVSGRISDGNGESLIGVNVVEGGTTNGTVTDSDGNYMLRLTTSNPVLNVSYIGFKTQTVEVRNRSVINIVLEEETSFLDEIVVVGYGTMRQKDLTGAISTIKAENLKAEVPRSIQDLLRGNSAGLNIGFANNAKGDAGLQIRGRNTLKAGAEPLIVLDGVIYEGALTDINPMDVASIDILKDASSAAVYGAKAASGVVVILTQKGGRAGKPIVSFNTSVGVVQSANQPKLLDADGFMQYRRAYEIGKNSDAYLEQYPEIFEDPRNLQNVSQLDWYNYDKQTPVETFTEEDLLRTWASRLELKTPEIENFILNRTTDWAKKVFHLGLQQDYQASISNKTDDGSYYWSIGYSDREGIIVGNRFSTFRTRLNLESKITSFLKIGLNSGFSSRNEGYLQADWEQMVRISPYGADEIGNTDVDEFLWRYPTTDATPVNPFFDNLYRDRKDWYNTLNANMYAILNLPFDIEYQFNFIPYYEWREYYNHESSKNFIWAANGGKAERLTHKIYSWQVDNVLRWKKRINTIHNIEATFLANAEQRQYWSQKMTTSQFSPNDILGYHRMQAGTVPLNESDDTYRTGDALMGRLFYSLHDRYMVTASVRRDGFSAFGQKNPRAVFPALALAWTFTSEEFAQPITSWFDYGKLRFSWGENGNRDIGQYEALSDMVSGPHPYIDQNGNIYITSQIYVNRMSNANLKWERTASTNVGLDFSFLNNRISGALEGYVATTNDLLVDRALPEIIGYNSVAANLGKLQNRGFEATVNANIIESPKFAWNASANFSLNRRKIVSLYGDMIDVKDEDGNVIGQKEADDIKNRWFIGQDPDRIWSYEHIGVWQKEEAEEAAKYGLQPGDFKYKDQNGDGVMTDADRIFQGYTTPRFRWTLRNEFIFNRNISLSTMFYSYWGQYGSFNRAANVSNFPDRCSEYVQPYWTAENRINDYARIGSKNIGTIYKEKSFIRFENITLSYNVPKNLSQKVFIQDMRLSLSVRNVAVFSPDWNFWDPEDSSPAPRTYNVSLNFTL</sequence>